<reference evidence="2 3" key="1">
    <citation type="submission" date="2024-02" db="EMBL/GenBank/DDBJ databases">
        <authorList>
            <person name="Chen Y."/>
            <person name="Shah S."/>
            <person name="Dougan E. K."/>
            <person name="Thang M."/>
            <person name="Chan C."/>
        </authorList>
    </citation>
    <scope>NUCLEOTIDE SEQUENCE [LARGE SCALE GENOMIC DNA]</scope>
</reference>
<feature type="coiled-coil region" evidence="1">
    <location>
        <begin position="239"/>
        <end position="273"/>
    </location>
</feature>
<comment type="caution">
    <text evidence="2">The sequence shown here is derived from an EMBL/GenBank/DDBJ whole genome shotgun (WGS) entry which is preliminary data.</text>
</comment>
<gene>
    <name evidence="2" type="ORF">CCMP2556_LOCUS54041</name>
</gene>
<evidence type="ECO:0008006" key="4">
    <source>
        <dbReference type="Google" id="ProtNLM"/>
    </source>
</evidence>
<evidence type="ECO:0000256" key="1">
    <source>
        <dbReference type="SAM" id="Coils"/>
    </source>
</evidence>
<protein>
    <recommendedName>
        <fullName evidence="4">Zinc ribbon domain-containing protein</fullName>
    </recommendedName>
</protein>
<dbReference type="EMBL" id="CAXAMN010028406">
    <property type="protein sequence ID" value="CAK9116476.1"/>
    <property type="molecule type" value="Genomic_DNA"/>
</dbReference>
<dbReference type="Proteomes" id="UP001642484">
    <property type="component" value="Unassembled WGS sequence"/>
</dbReference>
<keyword evidence="3" id="KW-1185">Reference proteome</keyword>
<organism evidence="2 3">
    <name type="scientific">Durusdinium trenchii</name>
    <dbReference type="NCBI Taxonomy" id="1381693"/>
    <lineage>
        <taxon>Eukaryota</taxon>
        <taxon>Sar</taxon>
        <taxon>Alveolata</taxon>
        <taxon>Dinophyceae</taxon>
        <taxon>Suessiales</taxon>
        <taxon>Symbiodiniaceae</taxon>
        <taxon>Durusdinium</taxon>
    </lineage>
</organism>
<sequence length="283" mass="31663">MLASNCSACGNAFAADSNFCRKCGAPREVQAYGAVTTGAMPVTAGAIPVTAGTIRPTVMGRRSALKMLEQFEAEQDAAFQNYCQRIVPCQQLFADVSGASSRYAAKVESEQLVEHEAEVMEKEVFYDCLEHSVWAPEEVPIIALDLQPIEAEEIAFHMIQMVIEAEEKTSTEYGWWALVFCAVIGALSTLKWLRIFMIEGLYGVLGRMIKDEASATQETMSQKCDQQTQATEWIDSYIWQQYEEEKEEMEEEMHNMQAALLEAEEMIGHLQEDVSETTTSPCF</sequence>
<evidence type="ECO:0000313" key="3">
    <source>
        <dbReference type="Proteomes" id="UP001642484"/>
    </source>
</evidence>
<evidence type="ECO:0000313" key="2">
    <source>
        <dbReference type="EMBL" id="CAK9116476.1"/>
    </source>
</evidence>
<proteinExistence type="predicted"/>
<keyword evidence="1" id="KW-0175">Coiled coil</keyword>
<name>A0ABP0SWB8_9DINO</name>
<accession>A0ABP0SWB8</accession>